<protein>
    <recommendedName>
        <fullName evidence="4">AAA+ ATPase domain-containing protein</fullName>
    </recommendedName>
</protein>
<dbReference type="SMART" id="SM00369">
    <property type="entry name" value="LRR_TYP"/>
    <property type="match status" value="4"/>
</dbReference>
<dbReference type="Pfam" id="PF23282">
    <property type="entry name" value="WHD_ROQ1"/>
    <property type="match status" value="1"/>
</dbReference>
<dbReference type="GO" id="GO:0051707">
    <property type="term" value="P:response to other organism"/>
    <property type="evidence" value="ECO:0007669"/>
    <property type="project" value="UniProtKB-ARBA"/>
</dbReference>
<dbReference type="Gene3D" id="1.10.8.430">
    <property type="entry name" value="Helical domain of apoptotic protease-activating factors"/>
    <property type="match status" value="1"/>
</dbReference>
<dbReference type="InterPro" id="IPR003593">
    <property type="entry name" value="AAA+_ATPase"/>
</dbReference>
<dbReference type="PANTHER" id="PTHR11017">
    <property type="entry name" value="LEUCINE-RICH REPEAT-CONTAINING PROTEIN"/>
    <property type="match status" value="1"/>
</dbReference>
<keyword evidence="2" id="KW-0677">Repeat</keyword>
<gene>
    <name evidence="5" type="ORF">KI387_011019</name>
</gene>
<comment type="caution">
    <text evidence="5">The sequence shown here is derived from an EMBL/GenBank/DDBJ whole genome shotgun (WGS) entry which is preliminary data.</text>
</comment>
<evidence type="ECO:0000256" key="3">
    <source>
        <dbReference type="ARBA" id="ARBA00022821"/>
    </source>
</evidence>
<dbReference type="Gene3D" id="3.80.10.10">
    <property type="entry name" value="Ribonuclease Inhibitor"/>
    <property type="match status" value="2"/>
</dbReference>
<dbReference type="GO" id="GO:0006952">
    <property type="term" value="P:defense response"/>
    <property type="evidence" value="ECO:0007669"/>
    <property type="project" value="UniProtKB-KW"/>
</dbReference>
<dbReference type="SUPFAM" id="SSF52540">
    <property type="entry name" value="P-loop containing nucleoside triphosphate hydrolases"/>
    <property type="match status" value="1"/>
</dbReference>
<organism evidence="5 6">
    <name type="scientific">Taxus chinensis</name>
    <name type="common">Chinese yew</name>
    <name type="synonym">Taxus wallichiana var. chinensis</name>
    <dbReference type="NCBI Taxonomy" id="29808"/>
    <lineage>
        <taxon>Eukaryota</taxon>
        <taxon>Viridiplantae</taxon>
        <taxon>Streptophyta</taxon>
        <taxon>Embryophyta</taxon>
        <taxon>Tracheophyta</taxon>
        <taxon>Spermatophyta</taxon>
        <taxon>Pinopsida</taxon>
        <taxon>Pinidae</taxon>
        <taxon>Conifers II</taxon>
        <taxon>Cupressales</taxon>
        <taxon>Taxaceae</taxon>
        <taxon>Taxus</taxon>
    </lineage>
</organism>
<dbReference type="Gene3D" id="3.40.50.300">
    <property type="entry name" value="P-loop containing nucleotide triphosphate hydrolases"/>
    <property type="match status" value="1"/>
</dbReference>
<name>A0AA38FMR0_TAXCH</name>
<dbReference type="InterPro" id="IPR003591">
    <property type="entry name" value="Leu-rich_rpt_typical-subtyp"/>
</dbReference>
<dbReference type="AlphaFoldDB" id="A0AA38FMR0"/>
<dbReference type="Pfam" id="PF00931">
    <property type="entry name" value="NB-ARC"/>
    <property type="match status" value="1"/>
</dbReference>
<dbReference type="InterPro" id="IPR032675">
    <property type="entry name" value="LRR_dom_sf"/>
</dbReference>
<keyword evidence="3" id="KW-0611">Plant defense</keyword>
<dbReference type="InterPro" id="IPR055414">
    <property type="entry name" value="LRR_R13L4/SHOC2-like"/>
</dbReference>
<proteinExistence type="predicted"/>
<feature type="non-terminal residue" evidence="5">
    <location>
        <position position="756"/>
    </location>
</feature>
<evidence type="ECO:0000256" key="1">
    <source>
        <dbReference type="ARBA" id="ARBA00022614"/>
    </source>
</evidence>
<dbReference type="Pfam" id="PF23598">
    <property type="entry name" value="LRR_14"/>
    <property type="match status" value="1"/>
</dbReference>
<dbReference type="GO" id="GO:0043531">
    <property type="term" value="F:ADP binding"/>
    <property type="evidence" value="ECO:0007669"/>
    <property type="project" value="InterPro"/>
</dbReference>
<reference evidence="5 6" key="1">
    <citation type="journal article" date="2021" name="Nat. Plants">
        <title>The Taxus genome provides insights into paclitaxel biosynthesis.</title>
        <authorList>
            <person name="Xiong X."/>
            <person name="Gou J."/>
            <person name="Liao Q."/>
            <person name="Li Y."/>
            <person name="Zhou Q."/>
            <person name="Bi G."/>
            <person name="Li C."/>
            <person name="Du R."/>
            <person name="Wang X."/>
            <person name="Sun T."/>
            <person name="Guo L."/>
            <person name="Liang H."/>
            <person name="Lu P."/>
            <person name="Wu Y."/>
            <person name="Zhang Z."/>
            <person name="Ro D.K."/>
            <person name="Shang Y."/>
            <person name="Huang S."/>
            <person name="Yan J."/>
        </authorList>
    </citation>
    <scope>NUCLEOTIDE SEQUENCE [LARGE SCALE GENOMIC DNA]</scope>
    <source>
        <strain evidence="5">Ta-2019</strain>
    </source>
</reference>
<dbReference type="InterPro" id="IPR002182">
    <property type="entry name" value="NB-ARC"/>
</dbReference>
<sequence length="756" mass="85171">EEQLIQNVVTEVVKILNLNSPGKIYLDTPQCFGLDWPVAHVRRLLHAGDMQKKMVRVGIHGMGGIGKTTLAKLVYKLICSEFEVSCYVLDVGGRCQEANGLLKLQTHMLRDLSQLTGKLDHVDRGKSLLEGCLRGKRVLLLLDDIQRPEQLEALAGNDRDFGPGSRLIITSRDKQILEVAEVNETFEVSRLSHKHALQLFNFHAFPNSSSPKQEIETLRNSIIKACDGLPLALQVLGKSLVGEGDRKVWEDMVDKLSSEPCLQKKLKISYDSLHDSYEKEMFQDIACFFTWTDKEIAMIFWRELIGSPLDGSLRHLLQNSLLNMGPDNELLMHSCLQDMGRSLANEMSPEPRKRTRIFAEEDVQHILQRHGAKAKNVRYLSYEPKEAVTLKAGMFESLYNLWLLWLTDVVIEEHFPEACFHDLRWLRWRKCSSRWLPPGMNLERLVIMEVTNSQISHLWDESRVEHATIRPLNLKVLILSGCTSLETLPSTISYTQLQILDLSNCNSLRSLPNTVGNSRNLVSLNMEGSGISSLPEDFGKLSSLQKLNLSWCKHLSKLPASFGNLSQLETLEIHHNPKLTELPDSFGGLKALLYLNAGYCQLPDDGLPTGIFELSSLKIIHLEHNAFRSLPCALKKLSELRELHLDGCHQLSLLPALPPSLRMLFARNCSQLDRLCYFTELNRLSRLDVSNSRRLTELYGLEALKGLTKLNLVGCESISIGTLQSCLGGLKSVEYVFIGGPGMSATKLQSLYDSIK</sequence>
<evidence type="ECO:0000313" key="6">
    <source>
        <dbReference type="Proteomes" id="UP000824469"/>
    </source>
</evidence>
<dbReference type="InterPro" id="IPR027417">
    <property type="entry name" value="P-loop_NTPase"/>
</dbReference>
<dbReference type="OMA" id="THEDIGG"/>
<feature type="non-terminal residue" evidence="5">
    <location>
        <position position="1"/>
    </location>
</feature>
<dbReference type="InterPro" id="IPR042197">
    <property type="entry name" value="Apaf_helical"/>
</dbReference>
<keyword evidence="1" id="KW-0433">Leucine-rich repeat</keyword>
<dbReference type="InterPro" id="IPR058192">
    <property type="entry name" value="WHD_ROQ1-like"/>
</dbReference>
<dbReference type="EMBL" id="JAHRHJ020000008">
    <property type="protein sequence ID" value="KAH9306615.1"/>
    <property type="molecule type" value="Genomic_DNA"/>
</dbReference>
<keyword evidence="6" id="KW-1185">Reference proteome</keyword>
<evidence type="ECO:0000259" key="4">
    <source>
        <dbReference type="SMART" id="SM00382"/>
    </source>
</evidence>
<dbReference type="SMART" id="SM00382">
    <property type="entry name" value="AAA"/>
    <property type="match status" value="1"/>
</dbReference>
<dbReference type="PANTHER" id="PTHR11017:SF385">
    <property type="entry name" value="DISEASE RESISTANCE PROTEIN (TIR-NBS-LRR CLASS)-RELATED"/>
    <property type="match status" value="1"/>
</dbReference>
<evidence type="ECO:0000313" key="5">
    <source>
        <dbReference type="EMBL" id="KAH9306615.1"/>
    </source>
</evidence>
<dbReference type="PRINTS" id="PR00364">
    <property type="entry name" value="DISEASERSIST"/>
</dbReference>
<dbReference type="InterPro" id="IPR044974">
    <property type="entry name" value="Disease_R_plants"/>
</dbReference>
<dbReference type="SUPFAM" id="SSF52058">
    <property type="entry name" value="L domain-like"/>
    <property type="match status" value="1"/>
</dbReference>
<evidence type="ECO:0000256" key="2">
    <source>
        <dbReference type="ARBA" id="ARBA00022737"/>
    </source>
</evidence>
<accession>A0AA38FMR0</accession>
<feature type="domain" description="AAA+ ATPase" evidence="4">
    <location>
        <begin position="53"/>
        <end position="192"/>
    </location>
</feature>
<dbReference type="Proteomes" id="UP000824469">
    <property type="component" value="Unassembled WGS sequence"/>
</dbReference>